<evidence type="ECO:0000313" key="3">
    <source>
        <dbReference type="EMBL" id="ATL65606.1"/>
    </source>
</evidence>
<dbReference type="GeneID" id="88356725"/>
<accession>A0A291RDF0</accession>
<organism evidence="3 4">
    <name type="scientific">Nocardia terpenica</name>
    <dbReference type="NCBI Taxonomy" id="455432"/>
    <lineage>
        <taxon>Bacteria</taxon>
        <taxon>Bacillati</taxon>
        <taxon>Actinomycetota</taxon>
        <taxon>Actinomycetes</taxon>
        <taxon>Mycobacteriales</taxon>
        <taxon>Nocardiaceae</taxon>
        <taxon>Nocardia</taxon>
    </lineage>
</organism>
<dbReference type="InterPro" id="IPR000873">
    <property type="entry name" value="AMP-dep_synth/lig_dom"/>
</dbReference>
<dbReference type="RefSeq" id="WP_098692878.1">
    <property type="nucleotide sequence ID" value="NZ_CP023778.1"/>
</dbReference>
<proteinExistence type="inferred from homology"/>
<evidence type="ECO:0000259" key="2">
    <source>
        <dbReference type="Pfam" id="PF00501"/>
    </source>
</evidence>
<dbReference type="InterPro" id="IPR020845">
    <property type="entry name" value="AMP-binding_CS"/>
</dbReference>
<dbReference type="PROSITE" id="PS00455">
    <property type="entry name" value="AMP_BINDING"/>
    <property type="match status" value="1"/>
</dbReference>
<dbReference type="Pfam" id="PF00501">
    <property type="entry name" value="AMP-binding"/>
    <property type="match status" value="1"/>
</dbReference>
<dbReference type="KEGG" id="ntp:CRH09_04650"/>
<gene>
    <name evidence="3" type="ORF">CRH09_04650</name>
</gene>
<dbReference type="Proteomes" id="UP000221961">
    <property type="component" value="Chromosome"/>
</dbReference>
<evidence type="ECO:0000256" key="1">
    <source>
        <dbReference type="ARBA" id="ARBA00006432"/>
    </source>
</evidence>
<dbReference type="GO" id="GO:0031956">
    <property type="term" value="F:medium-chain fatty acid-CoA ligase activity"/>
    <property type="evidence" value="ECO:0007669"/>
    <property type="project" value="TreeGrafter"/>
</dbReference>
<protein>
    <submittedName>
        <fullName evidence="3">Long-chain acyl-CoA synthetase</fullName>
    </submittedName>
</protein>
<dbReference type="GO" id="GO:0006631">
    <property type="term" value="P:fatty acid metabolic process"/>
    <property type="evidence" value="ECO:0007669"/>
    <property type="project" value="TreeGrafter"/>
</dbReference>
<dbReference type="SUPFAM" id="SSF56801">
    <property type="entry name" value="Acetyl-CoA synthetase-like"/>
    <property type="match status" value="1"/>
</dbReference>
<feature type="domain" description="AMP-dependent synthetase/ligase" evidence="2">
    <location>
        <begin position="38"/>
        <end position="392"/>
    </location>
</feature>
<sequence>MARPIQLGTVFHDHAAKAVRTTVHLDHPFDIAPDGGVVYDGAALARLVDDTAAWLYGAGVRPGDRIGVVKDNHFDLVLTAVAAARIGAVPANIAAANGLSAQRELLARLDPKLVVMSASVIRRILTEGVDVLGGRRTVVLPSRGVDLDRSELPDSAVPFDDVRGAAAAPVRFADIDEPLLMTHTSGTTGVPKLVVQSTRTLRAASRLELMPIPFVVSRRKDVVLSSISYAHWRAVTFAIAQTRFAPTKLVIVADHDPDNVARMLTEHRPTSVEACPNIFQRWRGLTRTHADALSQVRLYISTFDMVHPPTVRSFLEVSRRRWPLWVASWGQSEVGPISSAIFTRARLRRVGTPVTSDVGWTMPTVARVRVTDPETGRRRAIGRQGLLLAASKARCLEYLGEPDRHNRKNGGKWWNTGDIGYRDWLGRLRLVDREVDIIPGTSGLALESTLLDRIPTATEVTVLGVPGQLPVPVLCVDGNTIDENQWQQAVSDLPPLAPPIVVPWQDLPRTATWKIRRHELRHTILGTNAVHGTGLWT</sequence>
<dbReference type="InterPro" id="IPR042099">
    <property type="entry name" value="ANL_N_sf"/>
</dbReference>
<name>A0A291RDF0_9NOCA</name>
<dbReference type="PANTHER" id="PTHR43201">
    <property type="entry name" value="ACYL-COA SYNTHETASE"/>
    <property type="match status" value="1"/>
</dbReference>
<dbReference type="Gene3D" id="3.40.50.12780">
    <property type="entry name" value="N-terminal domain of ligase-like"/>
    <property type="match status" value="1"/>
</dbReference>
<reference evidence="3 4" key="1">
    <citation type="submission" date="2017-10" db="EMBL/GenBank/DDBJ databases">
        <title>Comparative genomics between pathogenic Norcardia.</title>
        <authorList>
            <person name="Zeng L."/>
        </authorList>
    </citation>
    <scope>NUCLEOTIDE SEQUENCE [LARGE SCALE GENOMIC DNA]</scope>
    <source>
        <strain evidence="3 4">NC_YFY_NT001</strain>
    </source>
</reference>
<evidence type="ECO:0000313" key="4">
    <source>
        <dbReference type="Proteomes" id="UP000221961"/>
    </source>
</evidence>
<comment type="similarity">
    <text evidence="1">Belongs to the ATP-dependent AMP-binding enzyme family.</text>
</comment>
<dbReference type="EMBL" id="CP023778">
    <property type="protein sequence ID" value="ATL65606.1"/>
    <property type="molecule type" value="Genomic_DNA"/>
</dbReference>
<dbReference type="PANTHER" id="PTHR43201:SF8">
    <property type="entry name" value="ACYL-COA SYNTHETASE FAMILY MEMBER 3"/>
    <property type="match status" value="1"/>
</dbReference>
<dbReference type="AlphaFoldDB" id="A0A291RDF0"/>